<feature type="transmembrane region" description="Helical" evidence="1">
    <location>
        <begin position="94"/>
        <end position="113"/>
    </location>
</feature>
<evidence type="ECO:0000256" key="1">
    <source>
        <dbReference type="SAM" id="Phobius"/>
    </source>
</evidence>
<reference evidence="2" key="1">
    <citation type="journal article" date="2016" name="Proc. Natl. Acad. Sci. U.S.A.">
        <title>Lipid metabolic changes in an early divergent fungus govern the establishment of a mutualistic symbiosis with endobacteria.</title>
        <authorList>
            <person name="Lastovetsky O.A."/>
            <person name="Gaspar M.L."/>
            <person name="Mondo S.J."/>
            <person name="LaButti K.M."/>
            <person name="Sandor L."/>
            <person name="Grigoriev I.V."/>
            <person name="Henry S.A."/>
            <person name="Pawlowska T.E."/>
        </authorList>
    </citation>
    <scope>NUCLEOTIDE SEQUENCE [LARGE SCALE GENOMIC DNA]</scope>
    <source>
        <strain evidence="2">ATCC 52814</strain>
    </source>
</reference>
<keyword evidence="1" id="KW-1133">Transmembrane helix</keyword>
<keyword evidence="1" id="KW-0812">Transmembrane</keyword>
<sequence>MSYRPTIRVALPRHSAPSGHHPSHIRQIANMPASPPTLYESALGSLLSSMWRHRRRWALFVALYAQKRNLARLPLCRCFQNYALMAKQSLPVRFGLPGYAISVVYLMVVPSGLTKLLHE</sequence>
<dbReference type="Proteomes" id="UP000242414">
    <property type="component" value="Unassembled WGS sequence"/>
</dbReference>
<protein>
    <submittedName>
        <fullName evidence="2">Uncharacterized protein</fullName>
    </submittedName>
</protein>
<accession>A0A1X0RIS9</accession>
<organism evidence="2">
    <name type="scientific">Rhizopus microsporus var. microsporus</name>
    <dbReference type="NCBI Taxonomy" id="86635"/>
    <lineage>
        <taxon>Eukaryota</taxon>
        <taxon>Fungi</taxon>
        <taxon>Fungi incertae sedis</taxon>
        <taxon>Mucoromycota</taxon>
        <taxon>Mucoromycotina</taxon>
        <taxon>Mucoromycetes</taxon>
        <taxon>Mucorales</taxon>
        <taxon>Mucorineae</taxon>
        <taxon>Rhizopodaceae</taxon>
        <taxon>Rhizopus</taxon>
    </lineage>
</organism>
<gene>
    <name evidence="2" type="ORF">BCV72DRAFT_331954</name>
</gene>
<dbReference type="AlphaFoldDB" id="A0A1X0RIS9"/>
<dbReference type="VEuPathDB" id="FungiDB:BCV72DRAFT_331954"/>
<proteinExistence type="predicted"/>
<evidence type="ECO:0000313" key="2">
    <source>
        <dbReference type="EMBL" id="ORE11963.1"/>
    </source>
</evidence>
<keyword evidence="1" id="KW-0472">Membrane</keyword>
<name>A0A1X0RIS9_RHIZD</name>
<dbReference type="EMBL" id="KV921854">
    <property type="protein sequence ID" value="ORE11963.1"/>
    <property type="molecule type" value="Genomic_DNA"/>
</dbReference>